<dbReference type="STRING" id="1035707.SAMN05216552_1001382"/>
<dbReference type="Gene3D" id="3.40.50.10610">
    <property type="entry name" value="ABC-type transport auxiliary lipoprotein component"/>
    <property type="match status" value="1"/>
</dbReference>
<dbReference type="SUPFAM" id="SSF159594">
    <property type="entry name" value="XCC0632-like"/>
    <property type="match status" value="1"/>
</dbReference>
<evidence type="ECO:0000313" key="2">
    <source>
        <dbReference type="EMBL" id="SFU31287.1"/>
    </source>
</evidence>
<protein>
    <recommendedName>
        <fullName evidence="1">ABC-type transport auxiliary lipoprotein component domain-containing protein</fullName>
    </recommendedName>
</protein>
<dbReference type="EMBL" id="FPBO01000001">
    <property type="protein sequence ID" value="SFU31287.1"/>
    <property type="molecule type" value="Genomic_DNA"/>
</dbReference>
<dbReference type="PROSITE" id="PS51257">
    <property type="entry name" value="PROKAR_LIPOPROTEIN"/>
    <property type="match status" value="1"/>
</dbReference>
<sequence length="220" mass="23127">MMGILKRALRAMDVQGAGMPRRGAMLAAAVLLAGCSVTTPPERFYSLSAGGEGGPVRAAPPAGAAPLYIEVQAVSVPQQVSRNQMVVISGAGRVDLLEQQRWAAPLASEIGQALSLRLSAELGAIDVYRTPVPEQAAVYRVSTNVQRFESAPGHYALVDAVWSVRKVGSNTVQTCRTVAEEKVGEGYDALVAGHRRAIDRLAADIAQAIRASPAATPRCP</sequence>
<keyword evidence="3" id="KW-1185">Reference proteome</keyword>
<reference evidence="3" key="1">
    <citation type="submission" date="2016-10" db="EMBL/GenBank/DDBJ databases">
        <authorList>
            <person name="Varghese N."/>
            <person name="Submissions S."/>
        </authorList>
    </citation>
    <scope>NUCLEOTIDE SEQUENCE [LARGE SCALE GENOMIC DNA]</scope>
    <source>
        <strain evidence="3">CGMCC 1.11014</strain>
    </source>
</reference>
<dbReference type="Proteomes" id="UP000199391">
    <property type="component" value="Unassembled WGS sequence"/>
</dbReference>
<evidence type="ECO:0000313" key="3">
    <source>
        <dbReference type="Proteomes" id="UP000199391"/>
    </source>
</evidence>
<evidence type="ECO:0000259" key="1">
    <source>
        <dbReference type="Pfam" id="PF03886"/>
    </source>
</evidence>
<dbReference type="AlphaFoldDB" id="A0A1I7F540"/>
<organism evidence="2 3">
    <name type="scientific">Pseudoduganella namucuonensis</name>
    <dbReference type="NCBI Taxonomy" id="1035707"/>
    <lineage>
        <taxon>Bacteria</taxon>
        <taxon>Pseudomonadati</taxon>
        <taxon>Pseudomonadota</taxon>
        <taxon>Betaproteobacteria</taxon>
        <taxon>Burkholderiales</taxon>
        <taxon>Oxalobacteraceae</taxon>
        <taxon>Telluria group</taxon>
        <taxon>Pseudoduganella</taxon>
    </lineage>
</organism>
<gene>
    <name evidence="2" type="ORF">SAMN05216552_1001382</name>
</gene>
<dbReference type="Pfam" id="PF03886">
    <property type="entry name" value="ABC_trans_aux"/>
    <property type="match status" value="1"/>
</dbReference>
<feature type="domain" description="ABC-type transport auxiliary lipoprotein component" evidence="1">
    <location>
        <begin position="57"/>
        <end position="206"/>
    </location>
</feature>
<dbReference type="RefSeq" id="WP_307663895.1">
    <property type="nucleotide sequence ID" value="NZ_FPBO01000001.1"/>
</dbReference>
<dbReference type="InterPro" id="IPR005586">
    <property type="entry name" value="ABC_trans_aux"/>
</dbReference>
<accession>A0A1I7F540</accession>
<proteinExistence type="predicted"/>
<name>A0A1I7F540_9BURK</name>